<organism evidence="1 2">
    <name type="scientific">Cordyceps militaris</name>
    <name type="common">Caterpillar fungus</name>
    <name type="synonym">Clavaria militaris</name>
    <dbReference type="NCBI Taxonomy" id="73501"/>
    <lineage>
        <taxon>Eukaryota</taxon>
        <taxon>Fungi</taxon>
        <taxon>Dikarya</taxon>
        <taxon>Ascomycota</taxon>
        <taxon>Pezizomycotina</taxon>
        <taxon>Sordariomycetes</taxon>
        <taxon>Hypocreomycetidae</taxon>
        <taxon>Hypocreales</taxon>
        <taxon>Cordycipitaceae</taxon>
        <taxon>Cordyceps</taxon>
    </lineage>
</organism>
<protein>
    <submittedName>
        <fullName evidence="1">Dihydroxyacetone synthase</fullName>
    </submittedName>
</protein>
<dbReference type="AlphaFoldDB" id="A0A2H4SRH0"/>
<name>A0A2H4SRH0_CORMI</name>
<proteinExistence type="predicted"/>
<dbReference type="Proteomes" id="UP000323067">
    <property type="component" value="Chromosome iii"/>
</dbReference>
<evidence type="ECO:0000313" key="1">
    <source>
        <dbReference type="EMBL" id="ATY65683.1"/>
    </source>
</evidence>
<sequence length="192" mass="22021">MEEMTVPWNLIGEVSSGVSKFTWRSSMLPSDAGCAPPKKRLKGPIASSPSHHWFEEQIVGMKLPRVDDFKAHPPRVPIEAYAANYWDRYANTGFTMSYFENILRVENAHRYFGRHETFIASQVTKLVADVRKERVESLRGEFRDLNPDKNKWKYIERTFLSVNSVNGIVPRVVGASITAPERTSREGFRVFV</sequence>
<dbReference type="InterPro" id="IPR009014">
    <property type="entry name" value="Transketo_C/PFOR_II"/>
</dbReference>
<dbReference type="EMBL" id="CP023326">
    <property type="protein sequence ID" value="ATY65683.1"/>
    <property type="molecule type" value="Genomic_DNA"/>
</dbReference>
<dbReference type="SUPFAM" id="SSF52922">
    <property type="entry name" value="TK C-terminal domain-like"/>
    <property type="match status" value="1"/>
</dbReference>
<reference evidence="1 2" key="1">
    <citation type="journal article" date="2017" name="BMC Genomics">
        <title>Chromosome level assembly and secondary metabolite potential of the parasitic fungus Cordyceps militaris.</title>
        <authorList>
            <person name="Kramer G.J."/>
            <person name="Nodwell J.R."/>
        </authorList>
    </citation>
    <scope>NUCLEOTIDE SEQUENCE [LARGE SCALE GENOMIC DNA]</scope>
    <source>
        <strain evidence="1 2">ATCC 34164</strain>
    </source>
</reference>
<accession>A0A2H4SRH0</accession>
<dbReference type="VEuPathDB" id="FungiDB:A9K55_001474"/>
<evidence type="ECO:0000313" key="2">
    <source>
        <dbReference type="Proteomes" id="UP000323067"/>
    </source>
</evidence>
<gene>
    <name evidence="1" type="ORF">A9K55_001474</name>
</gene>